<dbReference type="NCBIfam" id="TIGR03168">
    <property type="entry name" value="1-PFK"/>
    <property type="match status" value="1"/>
</dbReference>
<dbReference type="InterPro" id="IPR011611">
    <property type="entry name" value="PfkB_dom"/>
</dbReference>
<comment type="caution">
    <text evidence="8">The sequence shown here is derived from an EMBL/GenBank/DDBJ whole genome shotgun (WGS) entry which is preliminary data.</text>
</comment>
<dbReference type="PANTHER" id="PTHR46566:SF1">
    <property type="entry name" value="1-PHOSPHOFRUCTOKINASE"/>
    <property type="match status" value="1"/>
</dbReference>
<keyword evidence="5 6" id="KW-0067">ATP-binding</keyword>
<dbReference type="InterPro" id="IPR029056">
    <property type="entry name" value="Ribokinase-like"/>
</dbReference>
<evidence type="ECO:0000313" key="8">
    <source>
        <dbReference type="EMBL" id="MUK87467.1"/>
    </source>
</evidence>
<keyword evidence="9" id="KW-1185">Reference proteome</keyword>
<organism evidence="8 9">
    <name type="scientific">Ornithinibacillus caprae</name>
    <dbReference type="NCBI Taxonomy" id="2678566"/>
    <lineage>
        <taxon>Bacteria</taxon>
        <taxon>Bacillati</taxon>
        <taxon>Bacillota</taxon>
        <taxon>Bacilli</taxon>
        <taxon>Bacillales</taxon>
        <taxon>Bacillaceae</taxon>
        <taxon>Ornithinibacillus</taxon>
    </lineage>
</organism>
<dbReference type="AlphaFoldDB" id="A0A6N8FHC8"/>
<dbReference type="Pfam" id="PF00294">
    <property type="entry name" value="PfkB"/>
    <property type="match status" value="1"/>
</dbReference>
<dbReference type="EMBL" id="WOCA01000002">
    <property type="protein sequence ID" value="MUK87467.1"/>
    <property type="molecule type" value="Genomic_DNA"/>
</dbReference>
<dbReference type="GO" id="GO:0005988">
    <property type="term" value="P:lactose metabolic process"/>
    <property type="evidence" value="ECO:0007669"/>
    <property type="project" value="UniProtKB-KW"/>
</dbReference>
<name>A0A6N8FHC8_9BACI</name>
<dbReference type="RefSeq" id="WP_155667186.1">
    <property type="nucleotide sequence ID" value="NZ_WOCA01000002.1"/>
</dbReference>
<protein>
    <recommendedName>
        <fullName evidence="6">Tagatose-6-phosphate kinase</fullName>
        <ecNumber evidence="6">2.7.1.144</ecNumber>
    </recommendedName>
</protein>
<comment type="similarity">
    <text evidence="1">Belongs to the carbohydrate kinase pfkB family.</text>
</comment>
<keyword evidence="2 6" id="KW-0808">Transferase</keyword>
<dbReference type="GO" id="GO:2001059">
    <property type="term" value="P:D-tagatose 6-phosphate catabolic process"/>
    <property type="evidence" value="ECO:0007669"/>
    <property type="project" value="UniProtKB-UniPathway"/>
</dbReference>
<keyword evidence="3 6" id="KW-0547">Nucleotide-binding</keyword>
<dbReference type="PIRSF" id="PIRSF000535">
    <property type="entry name" value="1PFK/6PFK/LacC"/>
    <property type="match status" value="1"/>
</dbReference>
<dbReference type="GO" id="GO:0008443">
    <property type="term" value="F:phosphofructokinase activity"/>
    <property type="evidence" value="ECO:0007669"/>
    <property type="project" value="TreeGrafter"/>
</dbReference>
<evidence type="ECO:0000259" key="7">
    <source>
        <dbReference type="Pfam" id="PF00294"/>
    </source>
</evidence>
<dbReference type="SUPFAM" id="SSF53613">
    <property type="entry name" value="Ribokinase-like"/>
    <property type="match status" value="1"/>
</dbReference>
<dbReference type="PANTHER" id="PTHR46566">
    <property type="entry name" value="1-PHOSPHOFRUCTOKINASE-RELATED"/>
    <property type="match status" value="1"/>
</dbReference>
<dbReference type="UniPathway" id="UPA00704">
    <property type="reaction ID" value="UER00715"/>
</dbReference>
<evidence type="ECO:0000256" key="6">
    <source>
        <dbReference type="PIRNR" id="PIRNR000535"/>
    </source>
</evidence>
<dbReference type="Proteomes" id="UP000469125">
    <property type="component" value="Unassembled WGS sequence"/>
</dbReference>
<proteinExistence type="inferred from homology"/>
<dbReference type="GO" id="GO:0005829">
    <property type="term" value="C:cytosol"/>
    <property type="evidence" value="ECO:0007669"/>
    <property type="project" value="TreeGrafter"/>
</dbReference>
<evidence type="ECO:0000256" key="1">
    <source>
        <dbReference type="ARBA" id="ARBA00005380"/>
    </source>
</evidence>
<comment type="catalytic activity">
    <reaction evidence="6">
        <text>D-tagatofuranose 6-phosphate + ATP = D-tagatofuranose 1,6-bisphosphate + ADP + H(+)</text>
        <dbReference type="Rhea" id="RHEA:12420"/>
        <dbReference type="ChEBI" id="CHEBI:15378"/>
        <dbReference type="ChEBI" id="CHEBI:30616"/>
        <dbReference type="ChEBI" id="CHEBI:58694"/>
        <dbReference type="ChEBI" id="CHEBI:58695"/>
        <dbReference type="ChEBI" id="CHEBI:456216"/>
        <dbReference type="EC" id="2.7.1.144"/>
    </reaction>
</comment>
<evidence type="ECO:0000256" key="3">
    <source>
        <dbReference type="ARBA" id="ARBA00022741"/>
    </source>
</evidence>
<feature type="domain" description="Carbohydrate kinase PfkB" evidence="7">
    <location>
        <begin position="8"/>
        <end position="284"/>
    </location>
</feature>
<comment type="pathway">
    <text evidence="6">Carbohydrate metabolism; D-tagatose 6-phosphate degradation; D-glyceraldehyde 3-phosphate and glycerone phosphate from D-tagatose 6-phosphate: step 1/2.</text>
</comment>
<evidence type="ECO:0000256" key="5">
    <source>
        <dbReference type="ARBA" id="ARBA00022840"/>
    </source>
</evidence>
<dbReference type="GO" id="GO:0009024">
    <property type="term" value="F:tagatose-6-phosphate kinase activity"/>
    <property type="evidence" value="ECO:0007669"/>
    <property type="project" value="UniProtKB-EC"/>
</dbReference>
<evidence type="ECO:0000256" key="2">
    <source>
        <dbReference type="ARBA" id="ARBA00022679"/>
    </source>
</evidence>
<keyword evidence="4 8" id="KW-0418">Kinase</keyword>
<accession>A0A6N8FHC8</accession>
<comment type="similarity">
    <text evidence="6">Belongs to the carbohydrate kinase PfkB family. LacC subfamily.</text>
</comment>
<evidence type="ECO:0000313" key="9">
    <source>
        <dbReference type="Proteomes" id="UP000469125"/>
    </source>
</evidence>
<gene>
    <name evidence="8" type="ORF">GMD78_03515</name>
</gene>
<sequence>MNYTITLNPAIDRLIFLDEKMENRKTNRITDVAYDIGGKGTHGSYAMTKLNVKNKALGFMGGLNSDKFQRILETKGISNGFTTVKGQATRECYVVIDRDSTGTTMLTEKGLKVSRNDVDTFQTNLKKIVNYGDFVLIAGSLPVGFFLEDLKKMIKILKETGCFVACDLSGDALKLATEVGVDFIKPNEFEIRELNDKEEELIPFLKKLNKKISYIVVSLGQEGSYCIHDGEVYRVKSPFVKEVNDTGAGDCFVGAFLAGIIMKQTIEETLRLASACAASKVMHNDSSTFNLNEVERLIHQVEISKY</sequence>
<keyword evidence="6" id="KW-0423">Lactose metabolism</keyword>
<dbReference type="GO" id="GO:0005524">
    <property type="term" value="F:ATP binding"/>
    <property type="evidence" value="ECO:0007669"/>
    <property type="project" value="UniProtKB-KW"/>
</dbReference>
<dbReference type="EC" id="2.7.1.144" evidence="6"/>
<reference evidence="8 9" key="1">
    <citation type="submission" date="2019-11" db="EMBL/GenBank/DDBJ databases">
        <authorList>
            <person name="Li X."/>
        </authorList>
    </citation>
    <scope>NUCLEOTIDE SEQUENCE [LARGE SCALE GENOMIC DNA]</scope>
    <source>
        <strain evidence="8 9">L9</strain>
    </source>
</reference>
<evidence type="ECO:0000256" key="4">
    <source>
        <dbReference type="ARBA" id="ARBA00022777"/>
    </source>
</evidence>
<dbReference type="InterPro" id="IPR017583">
    <property type="entry name" value="Tagatose/fructose_Pkinase"/>
</dbReference>
<dbReference type="CDD" id="cd01164">
    <property type="entry name" value="FruK_PfkB_like"/>
    <property type="match status" value="1"/>
</dbReference>
<dbReference type="Gene3D" id="3.40.1190.20">
    <property type="match status" value="1"/>
</dbReference>